<comment type="caution">
    <text evidence="12">The sequence shown here is derived from an EMBL/GenBank/DDBJ whole genome shotgun (WGS) entry which is preliminary data.</text>
</comment>
<sequence>RSNISKEEYQNIIAVLEYFGEFADFLDTCLIEYSVIGATVMFVFWTRLDSPIKSSERKQSFRFDFTHTFTGFYCGVIIFIFGAVVCGVYSAMVNEKTSGAFIILGVFETVSYISCIFAVLLAVFYMRSHVLAETNHEDVDQILLYISFVGEILYCSTDLSRYIDGATSPQYDSFIFAVVLIRLSQVFTQTWFILMATKLELAPCTNVTALRGRQCVTFLIVSNLTLFFYNAYTSMTDGFGYISPLTSNHSYIKLISEPLITFYRFHSTVCLAEIWKKYFSRPKARQISHVNS</sequence>
<evidence type="ECO:0000256" key="9">
    <source>
        <dbReference type="ARBA" id="ARBA00023136"/>
    </source>
</evidence>
<dbReference type="Pfam" id="PF03189">
    <property type="entry name" value="Otopetrin"/>
    <property type="match status" value="1"/>
</dbReference>
<evidence type="ECO:0000256" key="1">
    <source>
        <dbReference type="ARBA" id="ARBA00004651"/>
    </source>
</evidence>
<dbReference type="Proteomes" id="UP001432322">
    <property type="component" value="Unassembled WGS sequence"/>
</dbReference>
<gene>
    <name evidence="12" type="ORF">PFISCL1PPCAC_14747</name>
</gene>
<feature type="transmembrane region" description="Helical" evidence="11">
    <location>
        <begin position="30"/>
        <end position="48"/>
    </location>
</feature>
<reference evidence="12" key="1">
    <citation type="submission" date="2023-10" db="EMBL/GenBank/DDBJ databases">
        <title>Genome assembly of Pristionchus species.</title>
        <authorList>
            <person name="Yoshida K."/>
            <person name="Sommer R.J."/>
        </authorList>
    </citation>
    <scope>NUCLEOTIDE SEQUENCE</scope>
    <source>
        <strain evidence="12">RS5133</strain>
    </source>
</reference>
<keyword evidence="5 11" id="KW-0812">Transmembrane</keyword>
<dbReference type="GO" id="GO:0015252">
    <property type="term" value="F:proton channel activity"/>
    <property type="evidence" value="ECO:0007669"/>
    <property type="project" value="InterPro"/>
</dbReference>
<feature type="transmembrane region" description="Helical" evidence="11">
    <location>
        <begin position="98"/>
        <end position="121"/>
    </location>
</feature>
<comment type="subcellular location">
    <subcellularLocation>
        <location evidence="1">Cell membrane</location>
        <topology evidence="1">Multi-pass membrane protein</topology>
    </subcellularLocation>
</comment>
<comment type="similarity">
    <text evidence="2">Belongs to the otopetrin family.</text>
</comment>
<dbReference type="EMBL" id="BTSY01000004">
    <property type="protein sequence ID" value="GMT23450.1"/>
    <property type="molecule type" value="Genomic_DNA"/>
</dbReference>
<keyword evidence="13" id="KW-1185">Reference proteome</keyword>
<evidence type="ECO:0000256" key="6">
    <source>
        <dbReference type="ARBA" id="ARBA00022781"/>
    </source>
</evidence>
<evidence type="ECO:0000256" key="11">
    <source>
        <dbReference type="SAM" id="Phobius"/>
    </source>
</evidence>
<dbReference type="GO" id="GO:0005886">
    <property type="term" value="C:plasma membrane"/>
    <property type="evidence" value="ECO:0007669"/>
    <property type="project" value="UniProtKB-SubCell"/>
</dbReference>
<keyword evidence="3" id="KW-0813">Transport</keyword>
<dbReference type="PANTHER" id="PTHR21522">
    <property type="entry name" value="PROTON CHANNEL OTOP"/>
    <property type="match status" value="1"/>
</dbReference>
<accession>A0AAV5VVA2</accession>
<keyword evidence="9 11" id="KW-0472">Membrane</keyword>
<evidence type="ECO:0000313" key="12">
    <source>
        <dbReference type="EMBL" id="GMT23450.1"/>
    </source>
</evidence>
<evidence type="ECO:0000256" key="10">
    <source>
        <dbReference type="ARBA" id="ARBA00023303"/>
    </source>
</evidence>
<evidence type="ECO:0000256" key="2">
    <source>
        <dbReference type="ARBA" id="ARBA00006513"/>
    </source>
</evidence>
<dbReference type="InterPro" id="IPR004878">
    <property type="entry name" value="Otopetrin"/>
</dbReference>
<evidence type="ECO:0000256" key="4">
    <source>
        <dbReference type="ARBA" id="ARBA00022475"/>
    </source>
</evidence>
<keyword evidence="10" id="KW-0407">Ion channel</keyword>
<keyword evidence="6" id="KW-0375">Hydrogen ion transport</keyword>
<protein>
    <recommendedName>
        <fullName evidence="14">G protein-coupled receptor</fullName>
    </recommendedName>
</protein>
<evidence type="ECO:0000256" key="5">
    <source>
        <dbReference type="ARBA" id="ARBA00022692"/>
    </source>
</evidence>
<name>A0AAV5VVA2_9BILA</name>
<dbReference type="AlphaFoldDB" id="A0AAV5VVA2"/>
<organism evidence="12 13">
    <name type="scientific">Pristionchus fissidentatus</name>
    <dbReference type="NCBI Taxonomy" id="1538716"/>
    <lineage>
        <taxon>Eukaryota</taxon>
        <taxon>Metazoa</taxon>
        <taxon>Ecdysozoa</taxon>
        <taxon>Nematoda</taxon>
        <taxon>Chromadorea</taxon>
        <taxon>Rhabditida</taxon>
        <taxon>Rhabditina</taxon>
        <taxon>Diplogasteromorpha</taxon>
        <taxon>Diplogasteroidea</taxon>
        <taxon>Neodiplogasteridae</taxon>
        <taxon>Pristionchus</taxon>
    </lineage>
</organism>
<feature type="transmembrane region" description="Helical" evidence="11">
    <location>
        <begin position="215"/>
        <end position="232"/>
    </location>
</feature>
<evidence type="ECO:0000256" key="8">
    <source>
        <dbReference type="ARBA" id="ARBA00023065"/>
    </source>
</evidence>
<feature type="transmembrane region" description="Helical" evidence="11">
    <location>
        <begin position="174"/>
        <end position="194"/>
    </location>
</feature>
<evidence type="ECO:0000313" key="13">
    <source>
        <dbReference type="Proteomes" id="UP001432322"/>
    </source>
</evidence>
<evidence type="ECO:0000256" key="3">
    <source>
        <dbReference type="ARBA" id="ARBA00022448"/>
    </source>
</evidence>
<feature type="transmembrane region" description="Helical" evidence="11">
    <location>
        <begin position="69"/>
        <end position="92"/>
    </location>
</feature>
<keyword evidence="7 11" id="KW-1133">Transmembrane helix</keyword>
<dbReference type="PANTHER" id="PTHR21522:SF43">
    <property type="entry name" value="OTOPETRIN-2"/>
    <property type="match status" value="1"/>
</dbReference>
<keyword evidence="4" id="KW-1003">Cell membrane</keyword>
<keyword evidence="8" id="KW-0406">Ion transport</keyword>
<proteinExistence type="inferred from homology"/>
<feature type="non-terminal residue" evidence="12">
    <location>
        <position position="292"/>
    </location>
</feature>
<evidence type="ECO:0008006" key="14">
    <source>
        <dbReference type="Google" id="ProtNLM"/>
    </source>
</evidence>
<evidence type="ECO:0000256" key="7">
    <source>
        <dbReference type="ARBA" id="ARBA00022989"/>
    </source>
</evidence>
<feature type="non-terminal residue" evidence="12">
    <location>
        <position position="1"/>
    </location>
</feature>